<dbReference type="EC" id="3.4.24.70" evidence="8"/>
<dbReference type="Gene3D" id="3.40.390.10">
    <property type="entry name" value="Collagenase (Catalytic Domain)"/>
    <property type="match status" value="1"/>
</dbReference>
<dbReference type="GO" id="GO:0006518">
    <property type="term" value="P:peptide metabolic process"/>
    <property type="evidence" value="ECO:0007669"/>
    <property type="project" value="TreeGrafter"/>
</dbReference>
<dbReference type="Gene3D" id="1.10.1370.40">
    <property type="match status" value="1"/>
</dbReference>
<proteinExistence type="inferred from homology"/>
<dbReference type="FunFam" id="3.40.390.10:FF:000009">
    <property type="entry name" value="Oligopeptidase A"/>
    <property type="match status" value="1"/>
</dbReference>
<dbReference type="Proteomes" id="UP001162060">
    <property type="component" value="Unassembled WGS sequence"/>
</dbReference>
<dbReference type="AlphaFoldDB" id="A0AAV1UQ82"/>
<dbReference type="InterPro" id="IPR045090">
    <property type="entry name" value="Pept_M3A_M3B"/>
</dbReference>
<evidence type="ECO:0000256" key="1">
    <source>
        <dbReference type="ARBA" id="ARBA00006040"/>
    </source>
</evidence>
<feature type="domain" description="Peptidase M3A/M3B catalytic" evidence="10">
    <location>
        <begin position="268"/>
        <end position="729"/>
    </location>
</feature>
<evidence type="ECO:0000256" key="2">
    <source>
        <dbReference type="ARBA" id="ARBA00022670"/>
    </source>
</evidence>
<keyword evidence="5 9" id="KW-0862">Zinc</keyword>
<keyword evidence="3 9" id="KW-0479">Metal-binding</keyword>
<organism evidence="12 13">
    <name type="scientific">Peronospora matthiolae</name>
    <dbReference type="NCBI Taxonomy" id="2874970"/>
    <lineage>
        <taxon>Eukaryota</taxon>
        <taxon>Sar</taxon>
        <taxon>Stramenopiles</taxon>
        <taxon>Oomycota</taxon>
        <taxon>Peronosporomycetes</taxon>
        <taxon>Peronosporales</taxon>
        <taxon>Peronosporaceae</taxon>
        <taxon>Peronospora</taxon>
    </lineage>
</organism>
<comment type="similarity">
    <text evidence="1 9">Belongs to the peptidase M3 family.</text>
</comment>
<evidence type="ECO:0000313" key="13">
    <source>
        <dbReference type="Proteomes" id="UP001162060"/>
    </source>
</evidence>
<dbReference type="GO" id="GO:0046872">
    <property type="term" value="F:metal ion binding"/>
    <property type="evidence" value="ECO:0007669"/>
    <property type="project" value="UniProtKB-UniRule"/>
</dbReference>
<dbReference type="InterPro" id="IPR001567">
    <property type="entry name" value="Pept_M3A_M3B_dom"/>
</dbReference>
<dbReference type="GO" id="GO:0005829">
    <property type="term" value="C:cytosol"/>
    <property type="evidence" value="ECO:0007669"/>
    <property type="project" value="UniProtKB-ARBA"/>
</dbReference>
<dbReference type="PANTHER" id="PTHR11804">
    <property type="entry name" value="PROTEASE M3 THIMET OLIGOPEPTIDASE-RELATED"/>
    <property type="match status" value="1"/>
</dbReference>
<comment type="catalytic activity">
    <reaction evidence="7">
        <text>Hydrolysis of oligopeptides, with broad specificity. Gly or Ala commonly occur as P1 or P1' residues, but more distant residues are also important, as is shown by the fact that Z-Gly-Pro-Gly-|-Gly-Pro-Ala is cleaved, but not Z-(Gly)(5).</text>
        <dbReference type="EC" id="3.4.24.70"/>
    </reaction>
</comment>
<keyword evidence="6 9" id="KW-0482">Metalloprotease</keyword>
<evidence type="ECO:0000256" key="5">
    <source>
        <dbReference type="ARBA" id="ARBA00022833"/>
    </source>
</evidence>
<evidence type="ECO:0000256" key="9">
    <source>
        <dbReference type="RuleBase" id="RU003435"/>
    </source>
</evidence>
<comment type="cofactor">
    <cofactor evidence="9">
        <name>Zn(2+)</name>
        <dbReference type="ChEBI" id="CHEBI:29105"/>
    </cofactor>
    <text evidence="9">Binds 1 zinc ion.</text>
</comment>
<evidence type="ECO:0000256" key="4">
    <source>
        <dbReference type="ARBA" id="ARBA00022801"/>
    </source>
</evidence>
<evidence type="ECO:0000256" key="3">
    <source>
        <dbReference type="ARBA" id="ARBA00022723"/>
    </source>
</evidence>
<gene>
    <name evidence="12" type="ORF">PM001_LOCUS21048</name>
</gene>
<dbReference type="InterPro" id="IPR024079">
    <property type="entry name" value="MetalloPept_cat_dom_sf"/>
</dbReference>
<dbReference type="PANTHER" id="PTHR11804:SF83">
    <property type="entry name" value="LD37516P"/>
    <property type="match status" value="1"/>
</dbReference>
<dbReference type="Gene3D" id="1.10.1370.10">
    <property type="entry name" value="Neurolysin, domain 3"/>
    <property type="match status" value="1"/>
</dbReference>
<evidence type="ECO:0000313" key="12">
    <source>
        <dbReference type="EMBL" id="CAK7935898.1"/>
    </source>
</evidence>
<dbReference type="InterPro" id="IPR024077">
    <property type="entry name" value="Neurolysin/TOP_dom2"/>
</dbReference>
<dbReference type="EMBL" id="CAKLBY020000223">
    <property type="protein sequence ID" value="CAK7935898.1"/>
    <property type="molecule type" value="Genomic_DNA"/>
</dbReference>
<dbReference type="InterPro" id="IPR034005">
    <property type="entry name" value="M3A_DCP"/>
</dbReference>
<keyword evidence="2 9" id="KW-0645">Protease</keyword>
<dbReference type="GO" id="GO:0006508">
    <property type="term" value="P:proteolysis"/>
    <property type="evidence" value="ECO:0007669"/>
    <property type="project" value="UniProtKB-KW"/>
</dbReference>
<evidence type="ECO:0000256" key="7">
    <source>
        <dbReference type="ARBA" id="ARBA00024603"/>
    </source>
</evidence>
<dbReference type="Pfam" id="PF01432">
    <property type="entry name" value="Peptidase_M3"/>
    <property type="match status" value="1"/>
</dbReference>
<protein>
    <recommendedName>
        <fullName evidence="8">oligopeptidase A</fullName>
        <ecNumber evidence="8">3.4.24.70</ecNumber>
    </recommendedName>
</protein>
<reference evidence="12" key="1">
    <citation type="submission" date="2024-01" db="EMBL/GenBank/DDBJ databases">
        <authorList>
            <person name="Webb A."/>
        </authorList>
    </citation>
    <scope>NUCLEOTIDE SEQUENCE</scope>
    <source>
        <strain evidence="12">Pm1</strain>
    </source>
</reference>
<dbReference type="Pfam" id="PF19310">
    <property type="entry name" value="TOP_N"/>
    <property type="match status" value="1"/>
</dbReference>
<comment type="caution">
    <text evidence="12">The sequence shown here is derived from an EMBL/GenBank/DDBJ whole genome shotgun (WGS) entry which is preliminary data.</text>
</comment>
<feature type="domain" description="Oligopeptidase A N-terminal" evidence="11">
    <location>
        <begin position="64"/>
        <end position="188"/>
    </location>
</feature>
<dbReference type="SUPFAM" id="SSF55486">
    <property type="entry name" value="Metalloproteases ('zincins'), catalytic domain"/>
    <property type="match status" value="1"/>
</dbReference>
<accession>A0AAV1UQ82</accession>
<evidence type="ECO:0000259" key="10">
    <source>
        <dbReference type="Pfam" id="PF01432"/>
    </source>
</evidence>
<sequence>MLLRCVRPLRPRAASHRLYVHPWRTLASASSPNALEICIRERQLPPFERLKLKEIEPAVKKAAADYTRALHGLEKRLAKSIERKDVQFCHVVDPLEVLGDALGRLWGIVGHLMSVCNSDELRAVHDKLQELVIQTVTETSQSKTIYEAYVAVREGKEWNTLERAQQRVVELSLRSAELSGVGLDGDEQEMYNKLKLRAAELSTKFGSNLLDATKAYAMTVTNKDEVEGLPSSLLQMFAQRARDEGHLDATSENGPWRVTLDPPSYVQFMKYAANRPLREELYRAFSTRASSGAFDNENIVDELLKIRQQIANLLGFDSYAEVSISKKMAPSVEEVEKMHHDLRNKCVAIAHEEVKTVAKYAEQHGQTEPLEPWDLGYWSEQLKAKKYLFTDEEIKPYFPLERVLDGLFSLTTRLFGVTIEAADGQAEVWNRDVRFFNVRSGEGDKNVIAQFYLDPYSRPSEKNGGAWMNTCVDRSRMLGPKELNGKRIPVAYIICNQSPPVGETPSLMTFREVETIFHEFGHGLQHMLTKMDYSDVAGINGIEWDAVEIPSQMMENFCYDKDTIAEISGHYKTGEVLPDDLFEKIKAARNFMVATGMLRQLGFGALDMYLHSHYSSLQEPLFAVQQRVLGEYAVLKPLEEDRFLCSFSHIFAGGYAAGYYSYKWAEVLSCDAYSAFEEAAKESPEAVTSVGYKFRDTILASGGGQHAEQVFEAFRGRKPSITPLLTQYGLADK</sequence>
<dbReference type="GO" id="GO:0004222">
    <property type="term" value="F:metalloendopeptidase activity"/>
    <property type="evidence" value="ECO:0007669"/>
    <property type="project" value="UniProtKB-EC"/>
</dbReference>
<dbReference type="CDD" id="cd06456">
    <property type="entry name" value="M3A_DCP"/>
    <property type="match status" value="1"/>
</dbReference>
<evidence type="ECO:0000256" key="6">
    <source>
        <dbReference type="ARBA" id="ARBA00023049"/>
    </source>
</evidence>
<keyword evidence="4 9" id="KW-0378">Hydrolase</keyword>
<evidence type="ECO:0000259" key="11">
    <source>
        <dbReference type="Pfam" id="PF19310"/>
    </source>
</evidence>
<name>A0AAV1UQ82_9STRA</name>
<evidence type="ECO:0000256" key="8">
    <source>
        <dbReference type="ARBA" id="ARBA00026100"/>
    </source>
</evidence>
<dbReference type="InterPro" id="IPR045666">
    <property type="entry name" value="OpdA_N"/>
</dbReference>